<sequence>MELYERLSIVLTHLKLADQALEEQDETSARSFLLNASATVEQCREIIETYGRKNNSIGAT</sequence>
<protein>
    <submittedName>
        <fullName evidence="1">Uncharacterized protein</fullName>
    </submittedName>
</protein>
<evidence type="ECO:0000313" key="1">
    <source>
        <dbReference type="EMBL" id="SVA14464.1"/>
    </source>
</evidence>
<organism evidence="1">
    <name type="scientific">marine metagenome</name>
    <dbReference type="NCBI Taxonomy" id="408172"/>
    <lineage>
        <taxon>unclassified sequences</taxon>
        <taxon>metagenomes</taxon>
        <taxon>ecological metagenomes</taxon>
    </lineage>
</organism>
<proteinExistence type="predicted"/>
<dbReference type="AlphaFoldDB" id="A0A381TFD6"/>
<name>A0A381TFD6_9ZZZZ</name>
<reference evidence="1" key="1">
    <citation type="submission" date="2018-05" db="EMBL/GenBank/DDBJ databases">
        <authorList>
            <person name="Lanie J.A."/>
            <person name="Ng W.-L."/>
            <person name="Kazmierczak K.M."/>
            <person name="Andrzejewski T.M."/>
            <person name="Davidsen T.M."/>
            <person name="Wayne K.J."/>
            <person name="Tettelin H."/>
            <person name="Glass J.I."/>
            <person name="Rusch D."/>
            <person name="Podicherti R."/>
            <person name="Tsui H.-C.T."/>
            <person name="Winkler M.E."/>
        </authorList>
    </citation>
    <scope>NUCLEOTIDE SEQUENCE</scope>
</reference>
<dbReference type="EMBL" id="UINC01004456">
    <property type="protein sequence ID" value="SVA14464.1"/>
    <property type="molecule type" value="Genomic_DNA"/>
</dbReference>
<gene>
    <name evidence="1" type="ORF">METZ01_LOCUS67318</name>
</gene>
<accession>A0A381TFD6</accession>